<evidence type="ECO:0000256" key="7">
    <source>
        <dbReference type="RuleBase" id="RU363032"/>
    </source>
</evidence>
<evidence type="ECO:0000256" key="6">
    <source>
        <dbReference type="ARBA" id="ARBA00023136"/>
    </source>
</evidence>
<dbReference type="InterPro" id="IPR050809">
    <property type="entry name" value="UgpAE/MalFG_permease"/>
</dbReference>
<dbReference type="GO" id="GO:0055085">
    <property type="term" value="P:transmembrane transport"/>
    <property type="evidence" value="ECO:0007669"/>
    <property type="project" value="InterPro"/>
</dbReference>
<name>A0A1G9H2T1_9ACTN</name>
<organism evidence="9 10">
    <name type="scientific">Nonomuraea maritima</name>
    <dbReference type="NCBI Taxonomy" id="683260"/>
    <lineage>
        <taxon>Bacteria</taxon>
        <taxon>Bacillati</taxon>
        <taxon>Actinomycetota</taxon>
        <taxon>Actinomycetes</taxon>
        <taxon>Streptosporangiales</taxon>
        <taxon>Streptosporangiaceae</taxon>
        <taxon>Nonomuraea</taxon>
    </lineage>
</organism>
<gene>
    <name evidence="9" type="ORF">SAMN05421874_11569</name>
</gene>
<comment type="subcellular location">
    <subcellularLocation>
        <location evidence="1 7">Cell membrane</location>
        <topology evidence="1 7">Multi-pass membrane protein</topology>
    </subcellularLocation>
</comment>
<dbReference type="PANTHER" id="PTHR43227">
    <property type="entry name" value="BLL4140 PROTEIN"/>
    <property type="match status" value="1"/>
</dbReference>
<dbReference type="PROSITE" id="PS50928">
    <property type="entry name" value="ABC_TM1"/>
    <property type="match status" value="1"/>
</dbReference>
<dbReference type="Gene3D" id="1.10.3720.10">
    <property type="entry name" value="MetI-like"/>
    <property type="match status" value="1"/>
</dbReference>
<evidence type="ECO:0000256" key="4">
    <source>
        <dbReference type="ARBA" id="ARBA00022692"/>
    </source>
</evidence>
<accession>A0A1G9H2T1</accession>
<dbReference type="PANTHER" id="PTHR43227:SF11">
    <property type="entry name" value="BLL4140 PROTEIN"/>
    <property type="match status" value="1"/>
</dbReference>
<dbReference type="Proteomes" id="UP000198683">
    <property type="component" value="Unassembled WGS sequence"/>
</dbReference>
<dbReference type="InterPro" id="IPR035906">
    <property type="entry name" value="MetI-like_sf"/>
</dbReference>
<evidence type="ECO:0000256" key="3">
    <source>
        <dbReference type="ARBA" id="ARBA00022475"/>
    </source>
</evidence>
<dbReference type="STRING" id="683260.SAMN05421874_11569"/>
<reference evidence="9 10" key="1">
    <citation type="submission" date="2016-10" db="EMBL/GenBank/DDBJ databases">
        <authorList>
            <person name="de Groot N.N."/>
        </authorList>
    </citation>
    <scope>NUCLEOTIDE SEQUENCE [LARGE SCALE GENOMIC DNA]</scope>
    <source>
        <strain evidence="9 10">CGMCC 4.5681</strain>
    </source>
</reference>
<feature type="transmembrane region" description="Helical" evidence="7">
    <location>
        <begin position="288"/>
        <end position="309"/>
    </location>
</feature>
<feature type="domain" description="ABC transmembrane type-1" evidence="8">
    <location>
        <begin position="95"/>
        <end position="309"/>
    </location>
</feature>
<dbReference type="EMBL" id="FNFB01000015">
    <property type="protein sequence ID" value="SDL07230.1"/>
    <property type="molecule type" value="Genomic_DNA"/>
</dbReference>
<evidence type="ECO:0000259" key="8">
    <source>
        <dbReference type="PROSITE" id="PS50928"/>
    </source>
</evidence>
<proteinExistence type="inferred from homology"/>
<keyword evidence="2 7" id="KW-0813">Transport</keyword>
<keyword evidence="5 7" id="KW-1133">Transmembrane helix</keyword>
<dbReference type="Pfam" id="PF00528">
    <property type="entry name" value="BPD_transp_1"/>
    <property type="match status" value="1"/>
</dbReference>
<dbReference type="AlphaFoldDB" id="A0A1G9H2T1"/>
<evidence type="ECO:0000256" key="1">
    <source>
        <dbReference type="ARBA" id="ARBA00004651"/>
    </source>
</evidence>
<keyword evidence="3" id="KW-1003">Cell membrane</keyword>
<dbReference type="GO" id="GO:0005886">
    <property type="term" value="C:plasma membrane"/>
    <property type="evidence" value="ECO:0007669"/>
    <property type="project" value="UniProtKB-SubCell"/>
</dbReference>
<comment type="similarity">
    <text evidence="7">Belongs to the binding-protein-dependent transport system permease family.</text>
</comment>
<dbReference type="InterPro" id="IPR000515">
    <property type="entry name" value="MetI-like"/>
</dbReference>
<evidence type="ECO:0000313" key="10">
    <source>
        <dbReference type="Proteomes" id="UP000198683"/>
    </source>
</evidence>
<evidence type="ECO:0000313" key="9">
    <source>
        <dbReference type="EMBL" id="SDL07230.1"/>
    </source>
</evidence>
<keyword evidence="6 7" id="KW-0472">Membrane</keyword>
<feature type="transmembrane region" description="Helical" evidence="7">
    <location>
        <begin position="135"/>
        <end position="155"/>
    </location>
</feature>
<keyword evidence="4 7" id="KW-0812">Transmembrane</keyword>
<feature type="transmembrane region" description="Helical" evidence="7">
    <location>
        <begin position="101"/>
        <end position="123"/>
    </location>
</feature>
<dbReference type="SUPFAM" id="SSF161098">
    <property type="entry name" value="MetI-like"/>
    <property type="match status" value="1"/>
</dbReference>
<feature type="transmembrane region" description="Helical" evidence="7">
    <location>
        <begin position="195"/>
        <end position="216"/>
    </location>
</feature>
<protein>
    <submittedName>
        <fullName evidence="9">Putative aldouronate transport system permease protein</fullName>
    </submittedName>
</protein>
<sequence>MAVNQTLPRVNPPPENKLHTQRKMPFLTKLWRDSPLLVMVAPAVLILLLFTYIPLLGSVIAFMDYVPFLGFTGSEWVGWANFSSLFSDTAFWNALWNTAQITLLQIVLFFPVPILLAVLLNTVAMPMAKRFVQSVIYLPHFLSWVIIVALFQQVLGGNGVLNRFLLTHDMSPFEIMSNPDTFKLLLTTQAIWKDAGWGTIIFLAAIAAINPGLYEAATIDGAGAWQRFWHVTLPGMRPIIVLMLILRLGDSLTVGFEQILLQRDAVGPGAAEVLDTFTYFNGVVDGSWGTATAAGLLKGVVSLLLVLAANKLAHRLGEEGVYRR</sequence>
<evidence type="ECO:0000256" key="2">
    <source>
        <dbReference type="ARBA" id="ARBA00022448"/>
    </source>
</evidence>
<feature type="transmembrane region" description="Helical" evidence="7">
    <location>
        <begin position="228"/>
        <end position="246"/>
    </location>
</feature>
<keyword evidence="10" id="KW-1185">Reference proteome</keyword>
<dbReference type="CDD" id="cd06261">
    <property type="entry name" value="TM_PBP2"/>
    <property type="match status" value="1"/>
</dbReference>
<dbReference type="OrthoDB" id="9785836at2"/>
<evidence type="ECO:0000256" key="5">
    <source>
        <dbReference type="ARBA" id="ARBA00022989"/>
    </source>
</evidence>
<feature type="transmembrane region" description="Helical" evidence="7">
    <location>
        <begin position="36"/>
        <end position="63"/>
    </location>
</feature>